<keyword evidence="2 5" id="KW-0238">DNA-binding</keyword>
<dbReference type="CDD" id="cd00086">
    <property type="entry name" value="homeodomain"/>
    <property type="match status" value="1"/>
</dbReference>
<dbReference type="InterPro" id="IPR017970">
    <property type="entry name" value="Homeobox_CS"/>
</dbReference>
<gene>
    <name evidence="11" type="primary">pou5f3</name>
</gene>
<keyword evidence="12" id="KW-1185">Reference proteome</keyword>
<dbReference type="InterPro" id="IPR013847">
    <property type="entry name" value="POU"/>
</dbReference>
<evidence type="ECO:0000256" key="4">
    <source>
        <dbReference type="ARBA" id="ARBA00023242"/>
    </source>
</evidence>
<dbReference type="GO" id="GO:0005634">
    <property type="term" value="C:nucleus"/>
    <property type="evidence" value="ECO:0007669"/>
    <property type="project" value="UniProtKB-SubCell"/>
</dbReference>
<dbReference type="Proteomes" id="UP000694397">
    <property type="component" value="Chromosome 6"/>
</dbReference>
<dbReference type="Pfam" id="PF00046">
    <property type="entry name" value="Homeodomain"/>
    <property type="match status" value="1"/>
</dbReference>
<feature type="domain" description="Homeobox" evidence="9">
    <location>
        <begin position="318"/>
        <end position="378"/>
    </location>
</feature>
<protein>
    <recommendedName>
        <fullName evidence="7">POU domain protein</fullName>
    </recommendedName>
</protein>
<keyword evidence="3 5" id="KW-0371">Homeobox</keyword>
<dbReference type="PROSITE" id="PS00027">
    <property type="entry name" value="HOMEOBOX_1"/>
    <property type="match status" value="1"/>
</dbReference>
<dbReference type="PROSITE" id="PS00465">
    <property type="entry name" value="POU_2"/>
    <property type="match status" value="1"/>
</dbReference>
<name>A0A8C9RNY1_SCLFO</name>
<comment type="similarity">
    <text evidence="7">Belongs to the POU transcription factor family.</text>
</comment>
<accession>A0A8C9RNY1</accession>
<dbReference type="InterPro" id="IPR009057">
    <property type="entry name" value="Homeodomain-like_sf"/>
</dbReference>
<evidence type="ECO:0000313" key="12">
    <source>
        <dbReference type="Proteomes" id="UP000694397"/>
    </source>
</evidence>
<dbReference type="AlphaFoldDB" id="A0A8C9RNY1"/>
<proteinExistence type="inferred from homology"/>
<feature type="domain" description="POU-specific" evidence="10">
    <location>
        <begin position="234"/>
        <end position="308"/>
    </location>
</feature>
<organism evidence="11 12">
    <name type="scientific">Scleropages formosus</name>
    <name type="common">Asian bonytongue</name>
    <name type="synonym">Osteoglossum formosum</name>
    <dbReference type="NCBI Taxonomy" id="113540"/>
    <lineage>
        <taxon>Eukaryota</taxon>
        <taxon>Metazoa</taxon>
        <taxon>Chordata</taxon>
        <taxon>Craniata</taxon>
        <taxon>Vertebrata</taxon>
        <taxon>Euteleostomi</taxon>
        <taxon>Actinopterygii</taxon>
        <taxon>Neopterygii</taxon>
        <taxon>Teleostei</taxon>
        <taxon>Osteoglossocephala</taxon>
        <taxon>Osteoglossomorpha</taxon>
        <taxon>Osteoglossiformes</taxon>
        <taxon>Osteoglossidae</taxon>
        <taxon>Scleropages</taxon>
    </lineage>
</organism>
<dbReference type="SMART" id="SM00389">
    <property type="entry name" value="HOX"/>
    <property type="match status" value="1"/>
</dbReference>
<sequence length="441" mass="48038">MSPPPNAPGNQSQRRLGQFPSAVLQEPSAFVHNAFVPPQQLRFPALGGDYRQPGPEVSEQQAYSGNWCQVIVPDYAGQVLGVNMTPQTPGRSPLVAKPVEQVTGQEMRSAHDFDAFASEQKIMQPQPSPGHLVPPSASAMHHGVCYPQWSASSCNMSGATATPAPGGTVSTCSSIVPTQAAPPPTQKRGGGPKEASYSRKTKRASAAAPAPASARTQSACNRRSSQGGRGNPEVENISMEELEAFAKLLKQKRVALGFTQADLGISLGKLCGRVFSQTTICRFEALQLSFGNMCALLPVLKRWLAEVEASDNPHEVRFSTRKNRTSLSDETRQSLENWYSVCPRPTAQQITQLSTSLELHRDVVRVWFCNRRQKGKRLDENSMPQYVEHDQQGLHMQGMTLPAQGFPGSGHPVLPAMYVPPSQSTEAYNQVLPHGLHHFRD</sequence>
<evidence type="ECO:0000256" key="6">
    <source>
        <dbReference type="RuleBase" id="RU000682"/>
    </source>
</evidence>
<dbReference type="PRINTS" id="PR00028">
    <property type="entry name" value="POUDOMAIN"/>
</dbReference>
<reference evidence="11" key="2">
    <citation type="submission" date="2025-08" db="UniProtKB">
        <authorList>
            <consortium name="Ensembl"/>
        </authorList>
    </citation>
    <scope>IDENTIFICATION</scope>
</reference>
<reference evidence="11" key="3">
    <citation type="submission" date="2025-09" db="UniProtKB">
        <authorList>
            <consortium name="Ensembl"/>
        </authorList>
    </citation>
    <scope>IDENTIFICATION</scope>
</reference>
<keyword evidence="4 5" id="KW-0539">Nucleus</keyword>
<dbReference type="PROSITE" id="PS51179">
    <property type="entry name" value="POU_3"/>
    <property type="match status" value="1"/>
</dbReference>
<dbReference type="Gene3D" id="1.10.260.40">
    <property type="entry name" value="lambda repressor-like DNA-binding domains"/>
    <property type="match status" value="1"/>
</dbReference>
<dbReference type="InterPro" id="IPR010982">
    <property type="entry name" value="Lambda_DNA-bd_dom_sf"/>
</dbReference>
<dbReference type="Gene3D" id="1.10.10.60">
    <property type="entry name" value="Homeodomain-like"/>
    <property type="match status" value="1"/>
</dbReference>
<reference evidence="11 12" key="1">
    <citation type="submission" date="2019-04" db="EMBL/GenBank/DDBJ databases">
        <authorList>
            <consortium name="Wellcome Sanger Institute Data Sharing"/>
        </authorList>
    </citation>
    <scope>NUCLEOTIDE SEQUENCE [LARGE SCALE GENOMIC DNA]</scope>
</reference>
<dbReference type="InterPro" id="IPR050255">
    <property type="entry name" value="POU_domain_TF"/>
</dbReference>
<evidence type="ECO:0000256" key="3">
    <source>
        <dbReference type="ARBA" id="ARBA00023155"/>
    </source>
</evidence>
<evidence type="ECO:0000256" key="5">
    <source>
        <dbReference type="PROSITE-ProRule" id="PRU00108"/>
    </source>
</evidence>
<dbReference type="InterPro" id="IPR001356">
    <property type="entry name" value="HD"/>
</dbReference>
<dbReference type="PROSITE" id="PS50071">
    <property type="entry name" value="HOMEOBOX_2"/>
    <property type="match status" value="1"/>
</dbReference>
<evidence type="ECO:0000256" key="8">
    <source>
        <dbReference type="SAM" id="MobiDB-lite"/>
    </source>
</evidence>
<dbReference type="Ensembl" id="ENSSFOT00015019906.2">
    <property type="protein sequence ID" value="ENSSFOP00015019678.2"/>
    <property type="gene ID" value="ENSSFOG00015012651.2"/>
</dbReference>
<evidence type="ECO:0000256" key="2">
    <source>
        <dbReference type="ARBA" id="ARBA00023125"/>
    </source>
</evidence>
<feature type="region of interest" description="Disordered" evidence="8">
    <location>
        <begin position="1"/>
        <end position="21"/>
    </location>
</feature>
<evidence type="ECO:0000259" key="9">
    <source>
        <dbReference type="PROSITE" id="PS50071"/>
    </source>
</evidence>
<dbReference type="PANTHER" id="PTHR11636">
    <property type="entry name" value="POU DOMAIN"/>
    <property type="match status" value="1"/>
</dbReference>
<evidence type="ECO:0000313" key="11">
    <source>
        <dbReference type="Ensembl" id="ENSSFOP00015019678.2"/>
    </source>
</evidence>
<evidence type="ECO:0000256" key="7">
    <source>
        <dbReference type="RuleBase" id="RU361194"/>
    </source>
</evidence>
<dbReference type="GeneTree" id="ENSGT00940000162208"/>
<dbReference type="SUPFAM" id="SSF47413">
    <property type="entry name" value="lambda repressor-like DNA-binding domains"/>
    <property type="match status" value="1"/>
</dbReference>
<comment type="subcellular location">
    <subcellularLocation>
        <location evidence="1 5 6">Nucleus</location>
    </subcellularLocation>
</comment>
<evidence type="ECO:0000256" key="1">
    <source>
        <dbReference type="ARBA" id="ARBA00004123"/>
    </source>
</evidence>
<feature type="region of interest" description="Disordered" evidence="8">
    <location>
        <begin position="156"/>
        <end position="233"/>
    </location>
</feature>
<dbReference type="GO" id="GO:0000978">
    <property type="term" value="F:RNA polymerase II cis-regulatory region sequence-specific DNA binding"/>
    <property type="evidence" value="ECO:0007669"/>
    <property type="project" value="TreeGrafter"/>
</dbReference>
<keyword evidence="7" id="KW-0804">Transcription</keyword>
<evidence type="ECO:0000259" key="10">
    <source>
        <dbReference type="PROSITE" id="PS51179"/>
    </source>
</evidence>
<feature type="DNA-binding region" description="Homeobox" evidence="5">
    <location>
        <begin position="320"/>
        <end position="379"/>
    </location>
</feature>
<feature type="compositionally biased region" description="Polar residues" evidence="8">
    <location>
        <begin position="168"/>
        <end position="177"/>
    </location>
</feature>
<feature type="compositionally biased region" description="Low complexity" evidence="8">
    <location>
        <begin position="204"/>
        <end position="219"/>
    </location>
</feature>
<dbReference type="SUPFAM" id="SSF46689">
    <property type="entry name" value="Homeodomain-like"/>
    <property type="match status" value="1"/>
</dbReference>
<dbReference type="SMART" id="SM00352">
    <property type="entry name" value="POU"/>
    <property type="match status" value="1"/>
</dbReference>
<dbReference type="Pfam" id="PF00157">
    <property type="entry name" value="Pou"/>
    <property type="match status" value="1"/>
</dbReference>
<dbReference type="GO" id="GO:0000981">
    <property type="term" value="F:DNA-binding transcription factor activity, RNA polymerase II-specific"/>
    <property type="evidence" value="ECO:0007669"/>
    <property type="project" value="InterPro"/>
</dbReference>
<dbReference type="PANTHER" id="PTHR11636:SF89">
    <property type="entry name" value="POU DOMAIN PROTEIN 2, ISOFORM B-RELATED"/>
    <property type="match status" value="1"/>
</dbReference>
<dbReference type="InterPro" id="IPR000327">
    <property type="entry name" value="POU_dom"/>
</dbReference>